<dbReference type="Gene3D" id="3.30.470.10">
    <property type="match status" value="1"/>
</dbReference>
<dbReference type="Pfam" id="PF01063">
    <property type="entry name" value="Aminotran_4"/>
    <property type="match status" value="1"/>
</dbReference>
<dbReference type="InterPro" id="IPR018300">
    <property type="entry name" value="Aminotrans_IV_CS"/>
</dbReference>
<keyword evidence="12" id="KW-1185">Reference proteome</keyword>
<dbReference type="Proteomes" id="UP000678499">
    <property type="component" value="Unassembled WGS sequence"/>
</dbReference>
<dbReference type="InterPro" id="IPR043132">
    <property type="entry name" value="BCAT-like_C"/>
</dbReference>
<dbReference type="InterPro" id="IPR005786">
    <property type="entry name" value="B_amino_transII"/>
</dbReference>
<comment type="catalytic activity">
    <reaction evidence="10">
        <text>L-leucine + 2-oxoglutarate = 4-methyl-2-oxopentanoate + L-glutamate</text>
        <dbReference type="Rhea" id="RHEA:18321"/>
        <dbReference type="ChEBI" id="CHEBI:16810"/>
        <dbReference type="ChEBI" id="CHEBI:17865"/>
        <dbReference type="ChEBI" id="CHEBI:29985"/>
        <dbReference type="ChEBI" id="CHEBI:57427"/>
        <dbReference type="EC" id="2.6.1.42"/>
    </reaction>
</comment>
<dbReference type="SUPFAM" id="SSF56752">
    <property type="entry name" value="D-aminoacid aminotransferase-like PLP-dependent enzymes"/>
    <property type="match status" value="1"/>
</dbReference>
<accession>A0A7R9C1U2</accession>
<evidence type="ECO:0000313" key="11">
    <source>
        <dbReference type="EMBL" id="CAD7284439.1"/>
    </source>
</evidence>
<keyword evidence="5 10" id="KW-0808">Transferase</keyword>
<dbReference type="InterPro" id="IPR036038">
    <property type="entry name" value="Aminotransferase-like"/>
</dbReference>
<proteinExistence type="inferred from homology"/>
<keyword evidence="4 10" id="KW-0028">Amino-acid biosynthesis</keyword>
<keyword evidence="6 9" id="KW-0663">Pyridoxal phosphate</keyword>
<dbReference type="AlphaFoldDB" id="A0A7R9C1U2"/>
<dbReference type="EC" id="2.6.1.42" evidence="10"/>
<sequence length="269" mass="29870">MKAFRGSDGRVRLFRPELNMERMLGSAERTCLPAFSKRELLACIKELLRVDRAWGTLGVDRPRDALLFVIMSPVQSYFEDATTAVHLLADGRYIRSSYGGVGDHKMACNYAAPLRIQEEAKKLGYPSVLWLHGEDARITEAGTMNVFFVLELSKGERELVTPPLDGLILPGVYRQSVIELGSAVANCKVSERVFTMQDLVKASSQGRLLEAFGTGTAASIAPIGSIHYKDRCTIEIPTLSQKAPLYRQLHQSLSDIQFGRVAHEWADIV</sequence>
<evidence type="ECO:0000256" key="5">
    <source>
        <dbReference type="ARBA" id="ARBA00022679"/>
    </source>
</evidence>
<protein>
    <recommendedName>
        <fullName evidence="10">Branched-chain-amino-acid aminotransferase</fullName>
        <ecNumber evidence="10">2.6.1.42</ecNumber>
    </recommendedName>
</protein>
<comment type="similarity">
    <text evidence="2 8">Belongs to the class-IV pyridoxal-phosphate-dependent aminotransferase family.</text>
</comment>
<comment type="catalytic activity">
    <reaction evidence="10">
        <text>L-valine + 2-oxoglutarate = 3-methyl-2-oxobutanoate + L-glutamate</text>
        <dbReference type="Rhea" id="RHEA:24813"/>
        <dbReference type="ChEBI" id="CHEBI:11851"/>
        <dbReference type="ChEBI" id="CHEBI:16810"/>
        <dbReference type="ChEBI" id="CHEBI:29985"/>
        <dbReference type="ChEBI" id="CHEBI:57762"/>
        <dbReference type="EC" id="2.6.1.42"/>
    </reaction>
</comment>
<keyword evidence="3 10" id="KW-0032">Aminotransferase</keyword>
<comment type="cofactor">
    <cofactor evidence="1 9">
        <name>pyridoxal 5'-phosphate</name>
        <dbReference type="ChEBI" id="CHEBI:597326"/>
    </cofactor>
</comment>
<reference evidence="11" key="1">
    <citation type="submission" date="2020-11" db="EMBL/GenBank/DDBJ databases">
        <authorList>
            <person name="Tran Van P."/>
        </authorList>
    </citation>
    <scope>NUCLEOTIDE SEQUENCE</scope>
</reference>
<dbReference type="EMBL" id="CAJPEX010008185">
    <property type="protein sequence ID" value="CAG0924591.1"/>
    <property type="molecule type" value="Genomic_DNA"/>
</dbReference>
<evidence type="ECO:0000256" key="10">
    <source>
        <dbReference type="RuleBase" id="RU004517"/>
    </source>
</evidence>
<dbReference type="GO" id="GO:0008652">
    <property type="term" value="P:amino acid biosynthetic process"/>
    <property type="evidence" value="ECO:0007669"/>
    <property type="project" value="UniProtKB-KW"/>
</dbReference>
<evidence type="ECO:0000256" key="4">
    <source>
        <dbReference type="ARBA" id="ARBA00022605"/>
    </source>
</evidence>
<comment type="catalytic activity">
    <reaction evidence="10">
        <text>L-isoleucine + 2-oxoglutarate = (S)-3-methyl-2-oxopentanoate + L-glutamate</text>
        <dbReference type="Rhea" id="RHEA:24801"/>
        <dbReference type="ChEBI" id="CHEBI:16810"/>
        <dbReference type="ChEBI" id="CHEBI:29985"/>
        <dbReference type="ChEBI" id="CHEBI:35146"/>
        <dbReference type="ChEBI" id="CHEBI:58045"/>
        <dbReference type="EC" id="2.6.1.42"/>
    </reaction>
</comment>
<dbReference type="EMBL" id="OA890222">
    <property type="protein sequence ID" value="CAD7284439.1"/>
    <property type="molecule type" value="Genomic_DNA"/>
</dbReference>
<dbReference type="PANTHER" id="PTHR11825:SF44">
    <property type="entry name" value="BRANCHED-CHAIN-AMINO-ACID AMINOTRANSFERASE"/>
    <property type="match status" value="1"/>
</dbReference>
<evidence type="ECO:0000256" key="2">
    <source>
        <dbReference type="ARBA" id="ARBA00009320"/>
    </source>
</evidence>
<evidence type="ECO:0000256" key="6">
    <source>
        <dbReference type="ARBA" id="ARBA00022898"/>
    </source>
</evidence>
<evidence type="ECO:0000256" key="7">
    <source>
        <dbReference type="ARBA" id="ARBA00023304"/>
    </source>
</evidence>
<dbReference type="GO" id="GO:0004084">
    <property type="term" value="F:branched-chain-amino-acid transaminase activity"/>
    <property type="evidence" value="ECO:0007669"/>
    <property type="project" value="UniProtKB-EC"/>
</dbReference>
<dbReference type="PROSITE" id="PS00770">
    <property type="entry name" value="AA_TRANSFER_CLASS_4"/>
    <property type="match status" value="1"/>
</dbReference>
<evidence type="ECO:0000256" key="3">
    <source>
        <dbReference type="ARBA" id="ARBA00022576"/>
    </source>
</evidence>
<name>A0A7R9C1U2_9CRUS</name>
<keyword evidence="7 10" id="KW-0100">Branched-chain amino acid biosynthesis</keyword>
<evidence type="ECO:0000256" key="1">
    <source>
        <dbReference type="ARBA" id="ARBA00001933"/>
    </source>
</evidence>
<dbReference type="GO" id="GO:0009082">
    <property type="term" value="P:branched-chain amino acid biosynthetic process"/>
    <property type="evidence" value="ECO:0007669"/>
    <property type="project" value="UniProtKB-KW"/>
</dbReference>
<evidence type="ECO:0000256" key="9">
    <source>
        <dbReference type="RuleBase" id="RU004516"/>
    </source>
</evidence>
<dbReference type="Gene3D" id="3.20.10.10">
    <property type="entry name" value="D-amino Acid Aminotransferase, subunit A, domain 2"/>
    <property type="match status" value="1"/>
</dbReference>
<evidence type="ECO:0000256" key="8">
    <source>
        <dbReference type="RuleBase" id="RU004106"/>
    </source>
</evidence>
<evidence type="ECO:0000313" key="12">
    <source>
        <dbReference type="Proteomes" id="UP000678499"/>
    </source>
</evidence>
<dbReference type="PANTHER" id="PTHR11825">
    <property type="entry name" value="SUBGROUP IIII AMINOTRANSFERASE"/>
    <property type="match status" value="1"/>
</dbReference>
<organism evidence="11">
    <name type="scientific">Notodromas monacha</name>
    <dbReference type="NCBI Taxonomy" id="399045"/>
    <lineage>
        <taxon>Eukaryota</taxon>
        <taxon>Metazoa</taxon>
        <taxon>Ecdysozoa</taxon>
        <taxon>Arthropoda</taxon>
        <taxon>Crustacea</taxon>
        <taxon>Oligostraca</taxon>
        <taxon>Ostracoda</taxon>
        <taxon>Podocopa</taxon>
        <taxon>Podocopida</taxon>
        <taxon>Cypridocopina</taxon>
        <taxon>Cypridoidea</taxon>
        <taxon>Cyprididae</taxon>
        <taxon>Notodromas</taxon>
    </lineage>
</organism>
<dbReference type="InterPro" id="IPR043131">
    <property type="entry name" value="BCAT-like_N"/>
</dbReference>
<gene>
    <name evidence="11" type="ORF">NMOB1V02_LOCUS12045</name>
</gene>
<dbReference type="InterPro" id="IPR001544">
    <property type="entry name" value="Aminotrans_IV"/>
</dbReference>
<dbReference type="OrthoDB" id="1732691at2759"/>